<sequence>KLQISQKSDQLASRLAKKSETRGRWYERGKRERTEGARGERNTCRSLYPAVPRASMRGIHILSAKHRPKPGDAASRIRKVEARRKEEEGGEVGSETRTEMAEAAIGIAARKDGWRSEPETDELMLETAGGSCFRASNDLAGATTRRWCWHR</sequence>
<dbReference type="Proteomes" id="UP001177670">
    <property type="component" value="Unassembled WGS sequence"/>
</dbReference>
<evidence type="ECO:0000256" key="1">
    <source>
        <dbReference type="SAM" id="MobiDB-lite"/>
    </source>
</evidence>
<feature type="compositionally biased region" description="Polar residues" evidence="1">
    <location>
        <begin position="1"/>
        <end position="11"/>
    </location>
</feature>
<name>A0AA40KNS3_9HYME</name>
<feature type="compositionally biased region" description="Basic and acidic residues" evidence="1">
    <location>
        <begin position="78"/>
        <end position="87"/>
    </location>
</feature>
<gene>
    <name evidence="2" type="ORF">K0M31_004626</name>
</gene>
<dbReference type="EMBL" id="JAHYIQ010000013">
    <property type="protein sequence ID" value="KAK1127012.1"/>
    <property type="molecule type" value="Genomic_DNA"/>
</dbReference>
<evidence type="ECO:0000313" key="3">
    <source>
        <dbReference type="Proteomes" id="UP001177670"/>
    </source>
</evidence>
<comment type="caution">
    <text evidence="2">The sequence shown here is derived from an EMBL/GenBank/DDBJ whole genome shotgun (WGS) entry which is preliminary data.</text>
</comment>
<protein>
    <submittedName>
        <fullName evidence="2">Uncharacterized protein</fullName>
    </submittedName>
</protein>
<dbReference type="AlphaFoldDB" id="A0AA40KNS3"/>
<organism evidence="2 3">
    <name type="scientific">Melipona bicolor</name>
    <dbReference type="NCBI Taxonomy" id="60889"/>
    <lineage>
        <taxon>Eukaryota</taxon>
        <taxon>Metazoa</taxon>
        <taxon>Ecdysozoa</taxon>
        <taxon>Arthropoda</taxon>
        <taxon>Hexapoda</taxon>
        <taxon>Insecta</taxon>
        <taxon>Pterygota</taxon>
        <taxon>Neoptera</taxon>
        <taxon>Endopterygota</taxon>
        <taxon>Hymenoptera</taxon>
        <taxon>Apocrita</taxon>
        <taxon>Aculeata</taxon>
        <taxon>Apoidea</taxon>
        <taxon>Anthophila</taxon>
        <taxon>Apidae</taxon>
        <taxon>Melipona</taxon>
    </lineage>
</organism>
<keyword evidence="3" id="KW-1185">Reference proteome</keyword>
<feature type="non-terminal residue" evidence="2">
    <location>
        <position position="1"/>
    </location>
</feature>
<feature type="region of interest" description="Disordered" evidence="1">
    <location>
        <begin position="62"/>
        <end position="99"/>
    </location>
</feature>
<evidence type="ECO:0000313" key="2">
    <source>
        <dbReference type="EMBL" id="KAK1127012.1"/>
    </source>
</evidence>
<reference evidence="2" key="1">
    <citation type="submission" date="2021-10" db="EMBL/GenBank/DDBJ databases">
        <title>Melipona bicolor Genome sequencing and assembly.</title>
        <authorList>
            <person name="Araujo N.S."/>
            <person name="Arias M.C."/>
        </authorList>
    </citation>
    <scope>NUCLEOTIDE SEQUENCE</scope>
    <source>
        <strain evidence="2">USP_2M_L1-L4_2017</strain>
        <tissue evidence="2">Whole body</tissue>
    </source>
</reference>
<proteinExistence type="predicted"/>
<accession>A0AA40KNS3</accession>
<feature type="region of interest" description="Disordered" evidence="1">
    <location>
        <begin position="1"/>
        <end position="43"/>
    </location>
</feature>
<feature type="compositionally biased region" description="Basic and acidic residues" evidence="1">
    <location>
        <begin position="17"/>
        <end position="43"/>
    </location>
</feature>